<feature type="domain" description="UvrD-like helicase ATP-binding" evidence="10">
    <location>
        <begin position="27"/>
        <end position="459"/>
    </location>
</feature>
<name>A0A378XJY1_9BURK</name>
<dbReference type="Gene3D" id="3.40.50.300">
    <property type="entry name" value="P-loop containing nucleotide triphosphate hydrolases"/>
    <property type="match status" value="3"/>
</dbReference>
<dbReference type="PROSITE" id="PS51198">
    <property type="entry name" value="UVRD_HELICASE_ATP_BIND"/>
    <property type="match status" value="1"/>
</dbReference>
<evidence type="ECO:0000256" key="5">
    <source>
        <dbReference type="ARBA" id="ARBA00023235"/>
    </source>
</evidence>
<dbReference type="EMBL" id="UGSB01000001">
    <property type="protein sequence ID" value="SUA57793.1"/>
    <property type="molecule type" value="Genomic_DNA"/>
</dbReference>
<organism evidence="12 13">
    <name type="scientific">Oligella ureolytica</name>
    <dbReference type="NCBI Taxonomy" id="90244"/>
    <lineage>
        <taxon>Bacteria</taxon>
        <taxon>Pseudomonadati</taxon>
        <taxon>Pseudomonadota</taxon>
        <taxon>Betaproteobacteria</taxon>
        <taxon>Burkholderiales</taxon>
        <taxon>Alcaligenaceae</taxon>
        <taxon>Oligella</taxon>
    </lineage>
</organism>
<keyword evidence="5" id="KW-0413">Isomerase</keyword>
<dbReference type="Proteomes" id="UP000594903">
    <property type="component" value="Chromosome"/>
</dbReference>
<dbReference type="GO" id="GO:0005524">
    <property type="term" value="F:ATP binding"/>
    <property type="evidence" value="ECO:0007669"/>
    <property type="project" value="UniProtKB-UniRule"/>
</dbReference>
<dbReference type="EC" id="5.6.2.4" evidence="7"/>
<evidence type="ECO:0000256" key="3">
    <source>
        <dbReference type="ARBA" id="ARBA00022806"/>
    </source>
</evidence>
<dbReference type="STRING" id="1122619.GCA_000373745_00262"/>
<dbReference type="GO" id="GO:0005829">
    <property type="term" value="C:cytosol"/>
    <property type="evidence" value="ECO:0007669"/>
    <property type="project" value="TreeGrafter"/>
</dbReference>
<dbReference type="InterPro" id="IPR027417">
    <property type="entry name" value="P-loop_NTPase"/>
</dbReference>
<dbReference type="Proteomes" id="UP000254603">
    <property type="component" value="Unassembled WGS sequence"/>
</dbReference>
<keyword evidence="3 9" id="KW-0347">Helicase</keyword>
<keyword evidence="2 9" id="KW-0378">Hydrolase</keyword>
<evidence type="ECO:0000256" key="9">
    <source>
        <dbReference type="PROSITE-ProRule" id="PRU00560"/>
    </source>
</evidence>
<evidence type="ECO:0000256" key="7">
    <source>
        <dbReference type="ARBA" id="ARBA00034808"/>
    </source>
</evidence>
<feature type="binding site" evidence="9">
    <location>
        <begin position="48"/>
        <end position="55"/>
    </location>
    <ligand>
        <name>ATP</name>
        <dbReference type="ChEBI" id="CHEBI:30616"/>
    </ligand>
</feature>
<sequence length="679" mass="79103">MWPFVGEVNLNSQSVQHPFTLCQKILDELSEEQHIAASSPALSSLVLAGAGTGKTRTLIGRLAHLHQSTKLQKNSVLMLAFARKAAAEMRERIDLLLPMVDKSAHVSTFHSLGLEIVTEVRGVRPTLSELSEGKALERFIRHAFFQLCAKNADYLSTYFKWLSFSTSTEFNPAVFRSLNDEYVKNQAELVCANLLYELRVDYLYRAHYAKPHRWKKYRAYQPSFYLPQHNIYLEVYDAAEHALSKEQVEYRQNALSLHAQHKTRCIELFLDSDLEAFYQRGYELFSAFQSTKRNQSTRFRCGRSAYHYELFVEQLCRWLPLFKHELVWPDLEKILGAEGKLLNRLLEPIWTLYQDDLNKSSSIDFEQMITLATKYVLSGQFQVPWDEVMIDEFQDISFQRAALIQAIRQQRPTIRLFCVGDDWQAIYRFAGSDLRFTVEFEQFFGDVRRYALSQTFRFGEVLSEESSRFVLANSRQSRKSLQGYQGHKNPLILCPLEQIKSKNILSCLLEVIQHDAQDGASSCNAKRRVSVLILSRFQHFLLSPRKFSAYAQRYPFIELLQGTVHSVKGNEADYVVLLEMNRGEFGFPSEKQSDKLIESFLPMAEEFPFAEERRLFYVALTRARRQVYLCYAESTKSTFIEELKNSHTVQYLSQLIKEQKLADREKRNLWGRLNIFKFR</sequence>
<evidence type="ECO:0000313" key="12">
    <source>
        <dbReference type="EMBL" id="SUA57793.1"/>
    </source>
</evidence>
<protein>
    <recommendedName>
        <fullName evidence="7">DNA 3'-5' helicase</fullName>
        <ecNumber evidence="7">5.6.2.4</ecNumber>
    </recommendedName>
</protein>
<evidence type="ECO:0000313" key="11">
    <source>
        <dbReference type="EMBL" id="QPT39856.1"/>
    </source>
</evidence>
<evidence type="ECO:0000256" key="4">
    <source>
        <dbReference type="ARBA" id="ARBA00022840"/>
    </source>
</evidence>
<evidence type="ECO:0000256" key="2">
    <source>
        <dbReference type="ARBA" id="ARBA00022801"/>
    </source>
</evidence>
<evidence type="ECO:0000256" key="1">
    <source>
        <dbReference type="ARBA" id="ARBA00022741"/>
    </source>
</evidence>
<evidence type="ECO:0000259" key="10">
    <source>
        <dbReference type="PROSITE" id="PS51198"/>
    </source>
</evidence>
<keyword evidence="4 9" id="KW-0067">ATP-binding</keyword>
<dbReference type="EMBL" id="CP065725">
    <property type="protein sequence ID" value="QPT39856.1"/>
    <property type="molecule type" value="Genomic_DNA"/>
</dbReference>
<evidence type="ECO:0000256" key="6">
    <source>
        <dbReference type="ARBA" id="ARBA00034617"/>
    </source>
</evidence>
<dbReference type="InterPro" id="IPR000212">
    <property type="entry name" value="DNA_helicase_UvrD/REP"/>
</dbReference>
<reference evidence="11 14" key="2">
    <citation type="submission" date="2020-12" db="EMBL/GenBank/DDBJ databases">
        <title>FDA dAtabase for Regulatory Grade micrObial Sequences (FDA-ARGOS): Supporting development and validation of Infectious Disease Dx tests.</title>
        <authorList>
            <person name="Sproer C."/>
            <person name="Gronow S."/>
            <person name="Severitt S."/>
            <person name="Schroder I."/>
            <person name="Tallon L."/>
            <person name="Sadzewicz L."/>
            <person name="Zhao X."/>
            <person name="Boylan J."/>
            <person name="Ott S."/>
            <person name="Bowen H."/>
            <person name="Vavikolanu K."/>
            <person name="Mehta A."/>
            <person name="Aluvathingal J."/>
            <person name="Nadendla S."/>
            <person name="Lowell S."/>
            <person name="Myers T."/>
            <person name="Yan Y."/>
            <person name="Sichtig H."/>
        </authorList>
    </citation>
    <scope>NUCLEOTIDE SEQUENCE [LARGE SCALE GENOMIC DNA]</scope>
    <source>
        <strain evidence="11 14">FDAARGOS_872</strain>
    </source>
</reference>
<dbReference type="SUPFAM" id="SSF52540">
    <property type="entry name" value="P-loop containing nucleoside triphosphate hydrolases"/>
    <property type="match status" value="1"/>
</dbReference>
<dbReference type="GO" id="GO:0043138">
    <property type="term" value="F:3'-5' DNA helicase activity"/>
    <property type="evidence" value="ECO:0007669"/>
    <property type="project" value="UniProtKB-EC"/>
</dbReference>
<proteinExistence type="predicted"/>
<dbReference type="OrthoDB" id="5298826at2"/>
<dbReference type="GO" id="GO:0000725">
    <property type="term" value="P:recombinational repair"/>
    <property type="evidence" value="ECO:0007669"/>
    <property type="project" value="TreeGrafter"/>
</dbReference>
<dbReference type="Pfam" id="PF00580">
    <property type="entry name" value="UvrD-helicase"/>
    <property type="match status" value="1"/>
</dbReference>
<dbReference type="GO" id="GO:0003677">
    <property type="term" value="F:DNA binding"/>
    <property type="evidence" value="ECO:0007669"/>
    <property type="project" value="InterPro"/>
</dbReference>
<dbReference type="PANTHER" id="PTHR11070">
    <property type="entry name" value="UVRD / RECB / PCRA DNA HELICASE FAMILY MEMBER"/>
    <property type="match status" value="1"/>
</dbReference>
<evidence type="ECO:0000313" key="13">
    <source>
        <dbReference type="Proteomes" id="UP000254603"/>
    </source>
</evidence>
<dbReference type="AlphaFoldDB" id="A0A378XJY1"/>
<evidence type="ECO:0000313" key="14">
    <source>
        <dbReference type="Proteomes" id="UP000594903"/>
    </source>
</evidence>
<reference evidence="12 13" key="1">
    <citation type="submission" date="2018-06" db="EMBL/GenBank/DDBJ databases">
        <authorList>
            <consortium name="Pathogen Informatics"/>
            <person name="Doyle S."/>
        </authorList>
    </citation>
    <scope>NUCLEOTIDE SEQUENCE [LARGE SCALE GENOMIC DNA]</scope>
    <source>
        <strain evidence="12 13">NCTC11997</strain>
    </source>
</reference>
<comment type="catalytic activity">
    <reaction evidence="8">
        <text>ATP + H2O = ADP + phosphate + H(+)</text>
        <dbReference type="Rhea" id="RHEA:13065"/>
        <dbReference type="ChEBI" id="CHEBI:15377"/>
        <dbReference type="ChEBI" id="CHEBI:15378"/>
        <dbReference type="ChEBI" id="CHEBI:30616"/>
        <dbReference type="ChEBI" id="CHEBI:43474"/>
        <dbReference type="ChEBI" id="CHEBI:456216"/>
        <dbReference type="EC" id="5.6.2.4"/>
    </reaction>
</comment>
<dbReference type="InterPro" id="IPR014017">
    <property type="entry name" value="DNA_helicase_UvrD-like_C"/>
</dbReference>
<accession>A0A378XJY1</accession>
<keyword evidence="14" id="KW-1185">Reference proteome</keyword>
<dbReference type="InterPro" id="IPR014016">
    <property type="entry name" value="UvrD-like_ATP-bd"/>
</dbReference>
<dbReference type="PANTHER" id="PTHR11070:SF63">
    <property type="entry name" value="DNA HELICASE IV"/>
    <property type="match status" value="1"/>
</dbReference>
<evidence type="ECO:0000256" key="8">
    <source>
        <dbReference type="ARBA" id="ARBA00048988"/>
    </source>
</evidence>
<keyword evidence="1 9" id="KW-0547">Nucleotide-binding</keyword>
<dbReference type="GO" id="GO:0016787">
    <property type="term" value="F:hydrolase activity"/>
    <property type="evidence" value="ECO:0007669"/>
    <property type="project" value="UniProtKB-UniRule"/>
</dbReference>
<comment type="catalytic activity">
    <reaction evidence="6">
        <text>Couples ATP hydrolysis with the unwinding of duplex DNA by translocating in the 3'-5' direction.</text>
        <dbReference type="EC" id="5.6.2.4"/>
    </reaction>
</comment>
<dbReference type="Pfam" id="PF13361">
    <property type="entry name" value="UvrD_C"/>
    <property type="match status" value="1"/>
</dbReference>
<gene>
    <name evidence="12" type="primary">helD</name>
    <name evidence="11" type="ORF">I6G29_12190</name>
    <name evidence="12" type="ORF">NCTC11997_02512</name>
</gene>